<protein>
    <submittedName>
        <fullName evidence="1">Uncharacterized protein</fullName>
    </submittedName>
</protein>
<sequence length="267" mass="29871">MLRLGRQQLEGLGAAMSRVFENEMAVHLGQFFPPLVEAAGAEQLRETIRLGVARAASRGLTFRGPVRLYLESMLLFGSHFDTDPQYPWATELLSHPDAGTQQQRADWLYVKILEYQEAISGPEDVHALDTLHHLKSLVQRSRDFVGPMPSSSSGSERFVADMLRQLTQAHPRKAEYIGEEGLRALIHRGLQVASRHGLSTLRIRALLIVLMMALGHGCAEDPLYPWIARLLSDATLFDSTERVGLLEMQSLAWFDHILAYYSGEAPP</sequence>
<evidence type="ECO:0000313" key="2">
    <source>
        <dbReference type="Proteomes" id="UP000256345"/>
    </source>
</evidence>
<name>A0ABX9JVS3_9BACT</name>
<organism evidence="1 2">
    <name type="scientific">Archangium gephyra</name>
    <dbReference type="NCBI Taxonomy" id="48"/>
    <lineage>
        <taxon>Bacteria</taxon>
        <taxon>Pseudomonadati</taxon>
        <taxon>Myxococcota</taxon>
        <taxon>Myxococcia</taxon>
        <taxon>Myxococcales</taxon>
        <taxon>Cystobacterineae</taxon>
        <taxon>Archangiaceae</taxon>
        <taxon>Archangium</taxon>
    </lineage>
</organism>
<keyword evidence="2" id="KW-1185">Reference proteome</keyword>
<comment type="caution">
    <text evidence="1">The sequence shown here is derived from an EMBL/GenBank/DDBJ whole genome shotgun (WGS) entry which is preliminary data.</text>
</comment>
<proteinExistence type="predicted"/>
<dbReference type="EMBL" id="QUMU01000009">
    <property type="protein sequence ID" value="REG27989.1"/>
    <property type="molecule type" value="Genomic_DNA"/>
</dbReference>
<evidence type="ECO:0000313" key="1">
    <source>
        <dbReference type="EMBL" id="REG27989.1"/>
    </source>
</evidence>
<dbReference type="Proteomes" id="UP000256345">
    <property type="component" value="Unassembled WGS sequence"/>
</dbReference>
<gene>
    <name evidence="1" type="ORF">ATI61_109331</name>
</gene>
<accession>A0ABX9JVS3</accession>
<reference evidence="1 2" key="1">
    <citation type="submission" date="2018-08" db="EMBL/GenBank/DDBJ databases">
        <title>Genomic Encyclopedia of Archaeal and Bacterial Type Strains, Phase II (KMG-II): from individual species to whole genera.</title>
        <authorList>
            <person name="Goeker M."/>
        </authorList>
    </citation>
    <scope>NUCLEOTIDE SEQUENCE [LARGE SCALE GENOMIC DNA]</scope>
    <source>
        <strain evidence="1 2">DSM 2261</strain>
    </source>
</reference>